<name>C9PQV6_9PAST</name>
<feature type="active site" description="Tele-phosphohistidine intermediate" evidence="1">
    <location>
        <position position="11"/>
    </location>
</feature>
<feature type="binding site" evidence="2">
    <location>
        <begin position="10"/>
        <end position="17"/>
    </location>
    <ligand>
        <name>substrate</name>
    </ligand>
</feature>
<dbReference type="HOGENOM" id="CLU_033323_8_4_6"/>
<dbReference type="GO" id="GO:0005737">
    <property type="term" value="C:cytoplasm"/>
    <property type="evidence" value="ECO:0007669"/>
    <property type="project" value="TreeGrafter"/>
</dbReference>
<dbReference type="RefSeq" id="WP_005762150.1">
    <property type="nucleotide sequence ID" value="NZ_GG704810.1"/>
</dbReference>
<dbReference type="CDD" id="cd07067">
    <property type="entry name" value="HP_PGM_like"/>
    <property type="match status" value="1"/>
</dbReference>
<dbReference type="AlphaFoldDB" id="C9PQV6"/>
<dbReference type="PANTHER" id="PTHR48100">
    <property type="entry name" value="BROAD-SPECIFICITY PHOSPHATASE YOR283W-RELATED"/>
    <property type="match status" value="1"/>
</dbReference>
<dbReference type="STRING" id="667128.HMPREF0621_1380"/>
<evidence type="ECO:0000256" key="1">
    <source>
        <dbReference type="PIRSR" id="PIRSR613078-1"/>
    </source>
</evidence>
<comment type="caution">
    <text evidence="3">The sequence shown here is derived from an EMBL/GenBank/DDBJ whole genome shotgun (WGS) entry which is preliminary data.</text>
</comment>
<dbReference type="GO" id="GO:0016791">
    <property type="term" value="F:phosphatase activity"/>
    <property type="evidence" value="ECO:0007669"/>
    <property type="project" value="TreeGrafter"/>
</dbReference>
<dbReference type="PANTHER" id="PTHR48100:SF1">
    <property type="entry name" value="HISTIDINE PHOSPHATASE FAMILY PROTEIN-RELATED"/>
    <property type="match status" value="1"/>
</dbReference>
<proteinExistence type="predicted"/>
<evidence type="ECO:0000313" key="3">
    <source>
        <dbReference type="EMBL" id="EEX49857.1"/>
    </source>
</evidence>
<dbReference type="OrthoDB" id="9781415at2"/>
<keyword evidence="4" id="KW-1185">Reference proteome</keyword>
<dbReference type="Gene3D" id="3.40.50.1240">
    <property type="entry name" value="Phosphoglycerate mutase-like"/>
    <property type="match status" value="1"/>
</dbReference>
<dbReference type="SMART" id="SM00855">
    <property type="entry name" value="PGAM"/>
    <property type="match status" value="1"/>
</dbReference>
<reference evidence="3 4" key="1">
    <citation type="submission" date="2009-10" db="EMBL/GenBank/DDBJ databases">
        <authorList>
            <person name="Muzny D."/>
            <person name="Qin X."/>
            <person name="Deng J."/>
            <person name="Jiang H."/>
            <person name="Liu Y."/>
            <person name="Qu J."/>
            <person name="Song X.-Z."/>
            <person name="Zhang L."/>
            <person name="Thornton R."/>
            <person name="Coyle M."/>
            <person name="Francisco L."/>
            <person name="Jackson L."/>
            <person name="Javaid M."/>
            <person name="Korchina V."/>
            <person name="Kovar C."/>
            <person name="Mata R."/>
            <person name="Mathew T."/>
            <person name="Ngo R."/>
            <person name="Nguyen L."/>
            <person name="Nguyen N."/>
            <person name="Okwuonu G."/>
            <person name="Ongeri F."/>
            <person name="Pham C."/>
            <person name="Simmons D."/>
            <person name="Wilczek-Boney K."/>
            <person name="Hale W."/>
            <person name="Jakkamsetti A."/>
            <person name="Pham P."/>
            <person name="Ruth R."/>
            <person name="San Lucas F."/>
            <person name="Warren J."/>
            <person name="Zhang J."/>
            <person name="Zhao Z."/>
            <person name="Zhou C."/>
            <person name="Zhu D."/>
            <person name="Lee S."/>
            <person name="Bess C."/>
            <person name="Blankenburg K."/>
            <person name="Forbes L."/>
            <person name="Fu Q."/>
            <person name="Gubbala S."/>
            <person name="Hirani K."/>
            <person name="Jayaseelan J.C."/>
            <person name="Lara F."/>
            <person name="Munidasa M."/>
            <person name="Palculict T."/>
            <person name="Patil S."/>
            <person name="Pu L.-L."/>
            <person name="Saada N."/>
            <person name="Tang L."/>
            <person name="Weissenberger G."/>
            <person name="Zhu Y."/>
            <person name="Hemphill L."/>
            <person name="Shang Y."/>
            <person name="Youmans B."/>
            <person name="Ayvaz T."/>
            <person name="Ross M."/>
            <person name="Santibanez J."/>
            <person name="Aqrawi P."/>
            <person name="Gross S."/>
            <person name="Joshi V."/>
            <person name="Fowler G."/>
            <person name="Nazareth L."/>
            <person name="Reid J."/>
            <person name="Worley K."/>
            <person name="Petrosino J."/>
            <person name="Highlander S."/>
            <person name="Gibbs R."/>
        </authorList>
    </citation>
    <scope>NUCLEOTIDE SEQUENCE [LARGE SCALE GENOMIC DNA]</scope>
    <source>
        <strain evidence="3 4">ATCC 43325</strain>
    </source>
</reference>
<sequence>MKTLTFYLVRHGRTEWNEQDLLQGGGNSPLTKQGIESAKLTGKALAKIPFVAAYSSMLQRAIETAEYILENTNTPLFCHSGLNELFFGSWEGRSVEELSLLPEFRQMRKKPGEYLAQSNQGETYDKLAKRVLTTLHDIISKYSSGNILIVSHGHTLRMLLALLSGGTWQTHRKDSKSVLNTSISIVRYEQKGNENGQFFVESVNDVSHLTE</sequence>
<organism evidence="3 4">
    <name type="scientific">Pasteurella dagmatis ATCC 43325</name>
    <dbReference type="NCBI Taxonomy" id="667128"/>
    <lineage>
        <taxon>Bacteria</taxon>
        <taxon>Pseudomonadati</taxon>
        <taxon>Pseudomonadota</taxon>
        <taxon>Gammaproteobacteria</taxon>
        <taxon>Pasteurellales</taxon>
        <taxon>Pasteurellaceae</taxon>
        <taxon>Pasteurella</taxon>
    </lineage>
</organism>
<evidence type="ECO:0000256" key="2">
    <source>
        <dbReference type="PIRSR" id="PIRSR613078-2"/>
    </source>
</evidence>
<dbReference type="Proteomes" id="UP000005519">
    <property type="component" value="Unassembled WGS sequence"/>
</dbReference>
<dbReference type="EMBL" id="ACZR01000014">
    <property type="protein sequence ID" value="EEX49857.1"/>
    <property type="molecule type" value="Genomic_DNA"/>
</dbReference>
<dbReference type="SUPFAM" id="SSF53254">
    <property type="entry name" value="Phosphoglycerate mutase-like"/>
    <property type="match status" value="1"/>
</dbReference>
<gene>
    <name evidence="3" type="primary">gpmB</name>
    <name evidence="3" type="ORF">HMPREF0621_1380</name>
</gene>
<evidence type="ECO:0000313" key="4">
    <source>
        <dbReference type="Proteomes" id="UP000005519"/>
    </source>
</evidence>
<dbReference type="InterPro" id="IPR050275">
    <property type="entry name" value="PGM_Phosphatase"/>
</dbReference>
<feature type="active site" description="Proton donor/acceptor" evidence="1">
    <location>
        <position position="84"/>
    </location>
</feature>
<feature type="binding site" evidence="2">
    <location>
        <position position="60"/>
    </location>
    <ligand>
        <name>substrate</name>
    </ligand>
</feature>
<dbReference type="InterPro" id="IPR029033">
    <property type="entry name" value="His_PPase_superfam"/>
</dbReference>
<protein>
    <submittedName>
        <fullName evidence="3">Phosphoglycerate mutase family protein</fullName>
    </submittedName>
</protein>
<dbReference type="InterPro" id="IPR013078">
    <property type="entry name" value="His_Pase_superF_clade-1"/>
</dbReference>
<dbReference type="Pfam" id="PF00300">
    <property type="entry name" value="His_Phos_1"/>
    <property type="match status" value="1"/>
</dbReference>
<accession>C9PQV6</accession>